<evidence type="ECO:0000313" key="1">
    <source>
        <dbReference type="EMBL" id="CEG43979.1"/>
    </source>
</evidence>
<dbReference type="OrthoDB" id="162260at2759"/>
<protein>
    <submittedName>
        <fullName evidence="1">Uncharacterized protein</fullName>
    </submittedName>
</protein>
<name>A0A0N7L6D6_PLAHL</name>
<keyword evidence="2" id="KW-1185">Reference proteome</keyword>
<dbReference type="RefSeq" id="XP_024580348.1">
    <property type="nucleotide sequence ID" value="XM_024730031.1"/>
</dbReference>
<evidence type="ECO:0000313" key="2">
    <source>
        <dbReference type="Proteomes" id="UP000054928"/>
    </source>
</evidence>
<dbReference type="AlphaFoldDB" id="A0A0N7L6D6"/>
<reference evidence="2" key="1">
    <citation type="submission" date="2014-09" db="EMBL/GenBank/DDBJ databases">
        <authorList>
            <person name="Sharma Rahul"/>
            <person name="Thines Marco"/>
        </authorList>
    </citation>
    <scope>NUCLEOTIDE SEQUENCE [LARGE SCALE GENOMIC DNA]</scope>
</reference>
<accession>A0A0N7L6D6</accession>
<organism evidence="1 2">
    <name type="scientific">Plasmopara halstedii</name>
    <name type="common">Downy mildew of sunflower</name>
    <dbReference type="NCBI Taxonomy" id="4781"/>
    <lineage>
        <taxon>Eukaryota</taxon>
        <taxon>Sar</taxon>
        <taxon>Stramenopiles</taxon>
        <taxon>Oomycota</taxon>
        <taxon>Peronosporomycetes</taxon>
        <taxon>Peronosporales</taxon>
        <taxon>Peronosporaceae</taxon>
        <taxon>Plasmopara</taxon>
    </lineage>
</organism>
<dbReference type="EMBL" id="CCYD01000810">
    <property type="protein sequence ID" value="CEG43979.1"/>
    <property type="molecule type" value="Genomic_DNA"/>
</dbReference>
<proteinExistence type="predicted"/>
<dbReference type="GeneID" id="36409309"/>
<sequence length="202" mass="23932">MWRVKLDHIFNIIVHVALQQEGFLTGEFRVVRLRLGRRWVGAQLLSEDMTDSMKNQWLHRVDYESIDGVQTVESDVFKTVKGVWDKYVADLANPLQRTPDDFNFKESFQSYEKQEKRTSLRVRVMLDTTLKDILSDCRTTFWMPYQFELWLMEQEDAYKYQQFTVGNQHIGSIVNGSYEDLVAIYEMKDMAAEDFGVAWFLE</sequence>
<dbReference type="Proteomes" id="UP000054928">
    <property type="component" value="Unassembled WGS sequence"/>
</dbReference>